<name>A0A5F8H6R0_MONDO</name>
<evidence type="ECO:0000256" key="2">
    <source>
        <dbReference type="ARBA" id="ARBA00022679"/>
    </source>
</evidence>
<reference evidence="5" key="2">
    <citation type="submission" date="2025-08" db="UniProtKB">
        <authorList>
            <consortium name="Ensembl"/>
        </authorList>
    </citation>
    <scope>IDENTIFICATION</scope>
</reference>
<dbReference type="InParanoid" id="A0A5F8H6R0"/>
<dbReference type="PANTHER" id="PTHR46402">
    <property type="entry name" value="SET AND MYND DOMAIN-CONTAINING PROTEIN 5"/>
    <property type="match status" value="1"/>
</dbReference>
<reference evidence="5 6" key="1">
    <citation type="journal article" date="2007" name="Nature">
        <title>Genome of the marsupial Monodelphis domestica reveals innovation in non-coding sequences.</title>
        <authorList>
            <person name="Mikkelsen T.S."/>
            <person name="Wakefield M.J."/>
            <person name="Aken B."/>
            <person name="Amemiya C.T."/>
            <person name="Chang J.L."/>
            <person name="Duke S."/>
            <person name="Garber M."/>
            <person name="Gentles A.J."/>
            <person name="Goodstadt L."/>
            <person name="Heger A."/>
            <person name="Jurka J."/>
            <person name="Kamal M."/>
            <person name="Mauceli E."/>
            <person name="Searle S.M."/>
            <person name="Sharpe T."/>
            <person name="Baker M.L."/>
            <person name="Batzer M.A."/>
            <person name="Benos P.V."/>
            <person name="Belov K."/>
            <person name="Clamp M."/>
            <person name="Cook A."/>
            <person name="Cuff J."/>
            <person name="Das R."/>
            <person name="Davidow L."/>
            <person name="Deakin J.E."/>
            <person name="Fazzari M.J."/>
            <person name="Glass J.L."/>
            <person name="Grabherr M."/>
            <person name="Greally J.M."/>
            <person name="Gu W."/>
            <person name="Hore T.A."/>
            <person name="Huttley G.A."/>
            <person name="Kleber M."/>
            <person name="Jirtle R.L."/>
            <person name="Koina E."/>
            <person name="Lee J.T."/>
            <person name="Mahony S."/>
            <person name="Marra M.A."/>
            <person name="Miller R.D."/>
            <person name="Nicholls R.D."/>
            <person name="Oda M."/>
            <person name="Papenfuss A.T."/>
            <person name="Parra Z.E."/>
            <person name="Pollock D.D."/>
            <person name="Ray D.A."/>
            <person name="Schein J.E."/>
            <person name="Speed T.P."/>
            <person name="Thompson K."/>
            <person name="VandeBerg J.L."/>
            <person name="Wade C.M."/>
            <person name="Walker J.A."/>
            <person name="Waters P.D."/>
            <person name="Webber C."/>
            <person name="Weidman J.R."/>
            <person name="Xie X."/>
            <person name="Zody M.C."/>
            <person name="Baldwin J."/>
            <person name="Abdouelleil A."/>
            <person name="Abdulkadir J."/>
            <person name="Abebe A."/>
            <person name="Abera B."/>
            <person name="Abreu J."/>
            <person name="Acer S.C."/>
            <person name="Aftuck L."/>
            <person name="Alexander A."/>
            <person name="An P."/>
            <person name="Anderson E."/>
            <person name="Anderson S."/>
            <person name="Arachi H."/>
            <person name="Azer M."/>
            <person name="Bachantsang P."/>
            <person name="Barry A."/>
            <person name="Bayul T."/>
            <person name="Berlin A."/>
            <person name="Bessette D."/>
            <person name="Bloom T."/>
            <person name="Bloom T."/>
            <person name="Boguslavskiy L."/>
            <person name="Bonnet C."/>
            <person name="Boukhgalter B."/>
            <person name="Bourzgui I."/>
            <person name="Brown A."/>
            <person name="Cahill P."/>
            <person name="Channer S."/>
            <person name="Cheshatsang Y."/>
            <person name="Chuda L."/>
            <person name="Citroen M."/>
            <person name="Collymore A."/>
            <person name="Cooke P."/>
            <person name="Costello M."/>
            <person name="D'Aco K."/>
            <person name="Daza R."/>
            <person name="De Haan G."/>
            <person name="DeGray S."/>
            <person name="DeMaso C."/>
            <person name="Dhargay N."/>
            <person name="Dooley K."/>
            <person name="Dooley E."/>
            <person name="Doricent M."/>
            <person name="Dorje P."/>
            <person name="Dorjee K."/>
            <person name="Dupes A."/>
            <person name="Elong R."/>
            <person name="Falk J."/>
            <person name="Farina A."/>
            <person name="Faro S."/>
            <person name="Ferguson D."/>
            <person name="Fisher S."/>
            <person name="Foley C.D."/>
            <person name="Franke A."/>
            <person name="Friedrich D."/>
            <person name="Gadbois L."/>
            <person name="Gearin G."/>
            <person name="Gearin C.R."/>
            <person name="Giannoukos G."/>
            <person name="Goode T."/>
            <person name="Graham J."/>
            <person name="Grandbois E."/>
            <person name="Grewal S."/>
            <person name="Gyaltsen K."/>
            <person name="Hafez N."/>
            <person name="Hagos B."/>
            <person name="Hall J."/>
            <person name="Henson C."/>
            <person name="Hollinger A."/>
            <person name="Honan T."/>
            <person name="Huard M.D."/>
            <person name="Hughes L."/>
            <person name="Hurhula B."/>
            <person name="Husby M.E."/>
            <person name="Kamat A."/>
            <person name="Kanga B."/>
            <person name="Kashin S."/>
            <person name="Khazanovich D."/>
            <person name="Kisner P."/>
            <person name="Lance K."/>
            <person name="Lara M."/>
            <person name="Lee W."/>
            <person name="Lennon N."/>
            <person name="Letendre F."/>
            <person name="LeVine R."/>
            <person name="Lipovsky A."/>
            <person name="Liu X."/>
            <person name="Liu J."/>
            <person name="Liu S."/>
            <person name="Lokyitsang T."/>
            <person name="Lokyitsang Y."/>
            <person name="Lubonja R."/>
            <person name="Lui A."/>
            <person name="MacDonald P."/>
            <person name="Magnisalis V."/>
            <person name="Maru K."/>
            <person name="Matthews C."/>
            <person name="McCusker W."/>
            <person name="McDonough S."/>
            <person name="Mehta T."/>
            <person name="Meldrim J."/>
            <person name="Meneus L."/>
            <person name="Mihai O."/>
            <person name="Mihalev A."/>
            <person name="Mihova T."/>
            <person name="Mittelman R."/>
            <person name="Mlenga V."/>
            <person name="Montmayeur A."/>
            <person name="Mulrain L."/>
            <person name="Navidi A."/>
            <person name="Naylor J."/>
            <person name="Negash T."/>
            <person name="Nguyen T."/>
            <person name="Nguyen N."/>
            <person name="Nicol R."/>
            <person name="Norbu C."/>
            <person name="Norbu N."/>
            <person name="Novod N."/>
            <person name="O'Neill B."/>
            <person name="Osman S."/>
            <person name="Markiewicz E."/>
            <person name="Oyono O.L."/>
            <person name="Patti C."/>
            <person name="Phunkhang P."/>
            <person name="Pierre F."/>
            <person name="Priest M."/>
            <person name="Raghuraman S."/>
            <person name="Rege F."/>
            <person name="Reyes R."/>
            <person name="Rise C."/>
            <person name="Rogov P."/>
            <person name="Ross K."/>
            <person name="Ryan E."/>
            <person name="Settipalli S."/>
            <person name="Shea T."/>
            <person name="Sherpa N."/>
            <person name="Shi L."/>
            <person name="Shih D."/>
            <person name="Sparrow T."/>
            <person name="Spaulding J."/>
            <person name="Stalker J."/>
            <person name="Stange-Thomann N."/>
            <person name="Stavropoulos S."/>
            <person name="Stone C."/>
            <person name="Strader C."/>
            <person name="Tesfaye S."/>
            <person name="Thomson T."/>
            <person name="Thoulutsang Y."/>
            <person name="Thoulutsang D."/>
            <person name="Topham K."/>
            <person name="Topping I."/>
            <person name="Tsamla T."/>
            <person name="Vassiliev H."/>
            <person name="Vo A."/>
            <person name="Wangchuk T."/>
            <person name="Wangdi T."/>
            <person name="Weiand M."/>
            <person name="Wilkinson J."/>
            <person name="Wilson A."/>
            <person name="Yadav S."/>
            <person name="Young G."/>
            <person name="Yu Q."/>
            <person name="Zembek L."/>
            <person name="Zhong D."/>
            <person name="Zimmer A."/>
            <person name="Zwirko Z."/>
            <person name="Jaffe D.B."/>
            <person name="Alvarez P."/>
            <person name="Brockman W."/>
            <person name="Butler J."/>
            <person name="Chin C."/>
            <person name="Gnerre S."/>
            <person name="MacCallum I."/>
            <person name="Graves J.A."/>
            <person name="Ponting C.P."/>
            <person name="Breen M."/>
            <person name="Samollow P.B."/>
            <person name="Lander E.S."/>
            <person name="Lindblad-Toh K."/>
        </authorList>
    </citation>
    <scope>NUCLEOTIDE SEQUENCE [LARGE SCALE GENOMIC DNA]</scope>
</reference>
<dbReference type="Ensembl" id="ENSMODT00000073980.1">
    <property type="protein sequence ID" value="ENSMODP00000054916.1"/>
    <property type="gene ID" value="ENSMODG00000041786.1"/>
</dbReference>
<feature type="region of interest" description="Disordered" evidence="4">
    <location>
        <begin position="97"/>
        <end position="122"/>
    </location>
</feature>
<keyword evidence="1" id="KW-0489">Methyltransferase</keyword>
<dbReference type="GO" id="GO:0032259">
    <property type="term" value="P:methylation"/>
    <property type="evidence" value="ECO:0007669"/>
    <property type="project" value="UniProtKB-KW"/>
</dbReference>
<sequence>MAASMCDMFSFCVGAAGLARGPVEVRFVSSAKGKGLFATRPVQKGETIFVERPLVASQFLWNALYRYRGKLRACVRACGGATLGTLRLWRQCPDWNPEPGADDPFPQTGSLSVVTSEGGRGREVDSALLSDWVTS</sequence>
<evidence type="ECO:0000313" key="5">
    <source>
        <dbReference type="Ensembl" id="ENSMODP00000054916.1"/>
    </source>
</evidence>
<dbReference type="STRING" id="13616.ENSMODP00000054916"/>
<dbReference type="AlphaFoldDB" id="A0A5F8H6R0"/>
<dbReference type="GeneTree" id="ENSGT00940000175077"/>
<keyword evidence="3" id="KW-0949">S-adenosyl-L-methionine</keyword>
<keyword evidence="6" id="KW-1185">Reference proteome</keyword>
<evidence type="ECO:0000256" key="4">
    <source>
        <dbReference type="SAM" id="MobiDB-lite"/>
    </source>
</evidence>
<keyword evidence="2" id="KW-0808">Transferase</keyword>
<proteinExistence type="predicted"/>
<reference evidence="5" key="3">
    <citation type="submission" date="2025-09" db="UniProtKB">
        <authorList>
            <consortium name="Ensembl"/>
        </authorList>
    </citation>
    <scope>IDENTIFICATION</scope>
</reference>
<dbReference type="Bgee" id="ENSMODG00000041786">
    <property type="expression patterns" value="Expressed in skeletal muscle tissue and 17 other cell types or tissues"/>
</dbReference>
<dbReference type="InterPro" id="IPR046341">
    <property type="entry name" value="SET_dom_sf"/>
</dbReference>
<evidence type="ECO:0000256" key="3">
    <source>
        <dbReference type="ARBA" id="ARBA00022691"/>
    </source>
</evidence>
<dbReference type="PANTHER" id="PTHR46402:SF2">
    <property type="entry name" value="HISTONE-LYSINE N-TRIMETHYLTRANSFERASE SMYD5"/>
    <property type="match status" value="1"/>
</dbReference>
<evidence type="ECO:0000256" key="1">
    <source>
        <dbReference type="ARBA" id="ARBA00022603"/>
    </source>
</evidence>
<dbReference type="SUPFAM" id="SSF82199">
    <property type="entry name" value="SET domain"/>
    <property type="match status" value="1"/>
</dbReference>
<protein>
    <recommendedName>
        <fullName evidence="7">SET domain-containing protein</fullName>
    </recommendedName>
</protein>
<accession>A0A5F8H6R0</accession>
<evidence type="ECO:0008006" key="7">
    <source>
        <dbReference type="Google" id="ProtNLM"/>
    </source>
</evidence>
<organism evidence="5 6">
    <name type="scientific">Monodelphis domestica</name>
    <name type="common">Gray short-tailed opossum</name>
    <dbReference type="NCBI Taxonomy" id="13616"/>
    <lineage>
        <taxon>Eukaryota</taxon>
        <taxon>Metazoa</taxon>
        <taxon>Chordata</taxon>
        <taxon>Craniata</taxon>
        <taxon>Vertebrata</taxon>
        <taxon>Euteleostomi</taxon>
        <taxon>Mammalia</taxon>
        <taxon>Metatheria</taxon>
        <taxon>Didelphimorphia</taxon>
        <taxon>Didelphidae</taxon>
        <taxon>Monodelphis</taxon>
    </lineage>
</organism>
<dbReference type="Proteomes" id="UP000002280">
    <property type="component" value="Chromosome 1"/>
</dbReference>
<evidence type="ECO:0000313" key="6">
    <source>
        <dbReference type="Proteomes" id="UP000002280"/>
    </source>
</evidence>
<dbReference type="GO" id="GO:0008168">
    <property type="term" value="F:methyltransferase activity"/>
    <property type="evidence" value="ECO:0007669"/>
    <property type="project" value="UniProtKB-KW"/>
</dbReference>